<comment type="caution">
    <text evidence="1">The sequence shown here is derived from an EMBL/GenBank/DDBJ whole genome shotgun (WGS) entry which is preliminary data.</text>
</comment>
<name>A0ABQ4U972_9HYPH</name>
<dbReference type="Proteomes" id="UP001055039">
    <property type="component" value="Unassembled WGS sequence"/>
</dbReference>
<organism evidence="1 2">
    <name type="scientific">Methylorubrum aminovorans</name>
    <dbReference type="NCBI Taxonomy" id="269069"/>
    <lineage>
        <taxon>Bacteria</taxon>
        <taxon>Pseudomonadati</taxon>
        <taxon>Pseudomonadota</taxon>
        <taxon>Alphaproteobacteria</taxon>
        <taxon>Hyphomicrobiales</taxon>
        <taxon>Methylobacteriaceae</taxon>
        <taxon>Methylorubrum</taxon>
    </lineage>
</organism>
<gene>
    <name evidence="1" type="ORF">LNAOJCKE_1049</name>
</gene>
<reference evidence="1" key="1">
    <citation type="journal article" date="2021" name="Front. Microbiol.">
        <title>Comprehensive Comparative Genomics and Phenotyping of Methylobacterium Species.</title>
        <authorList>
            <person name="Alessa O."/>
            <person name="Ogura Y."/>
            <person name="Fujitani Y."/>
            <person name="Takami H."/>
            <person name="Hayashi T."/>
            <person name="Sahin N."/>
            <person name="Tani A."/>
        </authorList>
    </citation>
    <scope>NUCLEOTIDE SEQUENCE</scope>
    <source>
        <strain evidence="1">NBRC 15686</strain>
    </source>
</reference>
<sequence length="55" mass="5790">MDGTAAIVMAAPAREVLRDGRGTILGSYDARSDATRDASGRIVGRGYLLPVLLSR</sequence>
<keyword evidence="2" id="KW-1185">Reference proteome</keyword>
<proteinExistence type="predicted"/>
<reference evidence="1" key="2">
    <citation type="submission" date="2021-08" db="EMBL/GenBank/DDBJ databases">
        <authorList>
            <person name="Tani A."/>
            <person name="Ola A."/>
            <person name="Ogura Y."/>
            <person name="Katsura K."/>
            <person name="Hayashi T."/>
        </authorList>
    </citation>
    <scope>NUCLEOTIDE SEQUENCE</scope>
    <source>
        <strain evidence="1">NBRC 15686</strain>
    </source>
</reference>
<dbReference type="EMBL" id="BPRC01000002">
    <property type="protein sequence ID" value="GJE63851.1"/>
    <property type="molecule type" value="Genomic_DNA"/>
</dbReference>
<protein>
    <submittedName>
        <fullName evidence="1">Uncharacterized protein</fullName>
    </submittedName>
</protein>
<evidence type="ECO:0000313" key="2">
    <source>
        <dbReference type="Proteomes" id="UP001055039"/>
    </source>
</evidence>
<evidence type="ECO:0000313" key="1">
    <source>
        <dbReference type="EMBL" id="GJE63851.1"/>
    </source>
</evidence>
<accession>A0ABQ4U972</accession>